<accession>A0ABQ0GV77</accession>
<protein>
    <recommendedName>
        <fullName evidence="4">Iron ABC transporter permease</fullName>
    </recommendedName>
</protein>
<comment type="caution">
    <text evidence="2">The sequence shown here is derived from an EMBL/GenBank/DDBJ whole genome shotgun (WGS) entry which is preliminary data.</text>
</comment>
<sequence length="73" mass="7831">MAGDTNNRPPELLPASSLGKRLAFLLALAFILLALLAWMTISLLDATGGLDIDPLTFTATNLEQISILLPRLL</sequence>
<evidence type="ECO:0000313" key="2">
    <source>
        <dbReference type="EMBL" id="GAB1580576.1"/>
    </source>
</evidence>
<keyword evidence="1" id="KW-1133">Transmembrane helix</keyword>
<dbReference type="RefSeq" id="WP_407863556.1">
    <property type="nucleotide sequence ID" value="NZ_BAAFZP010000001.1"/>
</dbReference>
<dbReference type="Proteomes" id="UP001628091">
    <property type="component" value="Unassembled WGS sequence"/>
</dbReference>
<keyword evidence="1" id="KW-0812">Transmembrane</keyword>
<dbReference type="EMBL" id="BAAFZP010000001">
    <property type="protein sequence ID" value="GAB1580576.1"/>
    <property type="molecule type" value="Genomic_DNA"/>
</dbReference>
<organism evidence="2 3">
    <name type="scientific">Phyllobacterium phragmitis</name>
    <dbReference type="NCBI Taxonomy" id="2670329"/>
    <lineage>
        <taxon>Bacteria</taxon>
        <taxon>Pseudomonadati</taxon>
        <taxon>Pseudomonadota</taxon>
        <taxon>Alphaproteobacteria</taxon>
        <taxon>Hyphomicrobiales</taxon>
        <taxon>Phyllobacteriaceae</taxon>
        <taxon>Phyllobacterium</taxon>
    </lineage>
</organism>
<evidence type="ECO:0000256" key="1">
    <source>
        <dbReference type="SAM" id="Phobius"/>
    </source>
</evidence>
<evidence type="ECO:0000313" key="3">
    <source>
        <dbReference type="Proteomes" id="UP001628091"/>
    </source>
</evidence>
<gene>
    <name evidence="2" type="ORF">PPNSA23_05190</name>
</gene>
<keyword evidence="1" id="KW-0472">Membrane</keyword>
<feature type="transmembrane region" description="Helical" evidence="1">
    <location>
        <begin position="22"/>
        <end position="41"/>
    </location>
</feature>
<keyword evidence="3" id="KW-1185">Reference proteome</keyword>
<evidence type="ECO:0008006" key="4">
    <source>
        <dbReference type="Google" id="ProtNLM"/>
    </source>
</evidence>
<proteinExistence type="predicted"/>
<name>A0ABQ0GV77_9HYPH</name>
<reference evidence="2 3" key="1">
    <citation type="submission" date="2024-10" db="EMBL/GenBank/DDBJ databases">
        <title>Isolation, draft genome sequencing and identification of Phyllobacterium sp. NSA23, isolated from leaf soil.</title>
        <authorList>
            <person name="Akita H."/>
        </authorList>
    </citation>
    <scope>NUCLEOTIDE SEQUENCE [LARGE SCALE GENOMIC DNA]</scope>
    <source>
        <strain evidence="2 3">NSA23</strain>
    </source>
</reference>